<dbReference type="Proteomes" id="UP000305234">
    <property type="component" value="Unassembled WGS sequence"/>
</dbReference>
<evidence type="ECO:0000313" key="2">
    <source>
        <dbReference type="Proteomes" id="UP000305234"/>
    </source>
</evidence>
<sequence length="59" mass="6410">MKECPECGSSRISKEKWHEAVPNAFEIGGDAALGQTGDLRCNDCGYTSTPNSFEKKNNS</sequence>
<dbReference type="RefSeq" id="WP_136998758.1">
    <property type="nucleotide sequence ID" value="NZ_SYUW01000066.1"/>
</dbReference>
<comment type="caution">
    <text evidence="1">The sequence shown here is derived from an EMBL/GenBank/DDBJ whole genome shotgun (WGS) entry which is preliminary data.</text>
</comment>
<accession>A0A4U1YRC6</accession>
<dbReference type="AlphaFoldDB" id="A0A4U1YRC6"/>
<organism evidence="1 2">
    <name type="scientific">Vibrio kanaloae</name>
    <dbReference type="NCBI Taxonomy" id="170673"/>
    <lineage>
        <taxon>Bacteria</taxon>
        <taxon>Pseudomonadati</taxon>
        <taxon>Pseudomonadota</taxon>
        <taxon>Gammaproteobacteria</taxon>
        <taxon>Vibrionales</taxon>
        <taxon>Vibrionaceae</taxon>
        <taxon>Vibrio</taxon>
    </lineage>
</organism>
<dbReference type="EMBL" id="SYUW01000066">
    <property type="protein sequence ID" value="TKF22457.1"/>
    <property type="molecule type" value="Genomic_DNA"/>
</dbReference>
<evidence type="ECO:0000313" key="1">
    <source>
        <dbReference type="EMBL" id="TKF22457.1"/>
    </source>
</evidence>
<proteinExistence type="predicted"/>
<protein>
    <submittedName>
        <fullName evidence="1">Uncharacterized protein</fullName>
    </submittedName>
</protein>
<name>A0A4U1YRC6_9VIBR</name>
<gene>
    <name evidence="1" type="ORF">FCV52_19595</name>
</gene>
<reference evidence="1 2" key="1">
    <citation type="submission" date="2019-04" db="EMBL/GenBank/DDBJ databases">
        <title>A reverse ecology approach based on a biological definition of microbial populations.</title>
        <authorList>
            <person name="Arevalo P."/>
            <person name="Vaninsberghe D."/>
            <person name="Elsherbini J."/>
            <person name="Gore J."/>
            <person name="Polz M."/>
        </authorList>
    </citation>
    <scope>NUCLEOTIDE SEQUENCE [LARGE SCALE GENOMIC DNA]</scope>
    <source>
        <strain evidence="1 2">10N.261.46.E4</strain>
    </source>
</reference>